<evidence type="ECO:0000313" key="9">
    <source>
        <dbReference type="RefSeq" id="XP_030752795.1"/>
    </source>
</evidence>
<feature type="compositionally biased region" description="Basic and acidic residues" evidence="6">
    <location>
        <begin position="1017"/>
        <end position="1041"/>
    </location>
</feature>
<dbReference type="Proteomes" id="UP000504635">
    <property type="component" value="Unplaced"/>
</dbReference>
<evidence type="ECO:0000256" key="2">
    <source>
        <dbReference type="ARBA" id="ARBA00022737"/>
    </source>
</evidence>
<evidence type="ECO:0000256" key="4">
    <source>
        <dbReference type="ARBA" id="ARBA00022833"/>
    </source>
</evidence>
<dbReference type="PANTHER" id="PTHR24379">
    <property type="entry name" value="KRAB AND ZINC FINGER DOMAIN-CONTAINING"/>
    <property type="match status" value="1"/>
</dbReference>
<dbReference type="PANTHER" id="PTHR24379:SF121">
    <property type="entry name" value="C2H2-TYPE DOMAIN-CONTAINING PROTEIN"/>
    <property type="match status" value="1"/>
</dbReference>
<feature type="compositionally biased region" description="Polar residues" evidence="6">
    <location>
        <begin position="998"/>
        <end position="1012"/>
    </location>
</feature>
<feature type="domain" description="C2H2-type" evidence="7">
    <location>
        <begin position="1122"/>
        <end position="1144"/>
    </location>
</feature>
<evidence type="ECO:0000256" key="6">
    <source>
        <dbReference type="SAM" id="MobiDB-lite"/>
    </source>
</evidence>
<protein>
    <submittedName>
        <fullName evidence="9">Uncharacterized protein LOC115879893</fullName>
    </submittedName>
</protein>
<dbReference type="AlphaFoldDB" id="A0A6J2XPK3"/>
<feature type="compositionally biased region" description="Basic and acidic residues" evidence="6">
    <location>
        <begin position="699"/>
        <end position="726"/>
    </location>
</feature>
<dbReference type="InParanoid" id="A0A6J2XPK3"/>
<evidence type="ECO:0000313" key="8">
    <source>
        <dbReference type="Proteomes" id="UP000504635"/>
    </source>
</evidence>
<feature type="compositionally biased region" description="Basic and acidic residues" evidence="6">
    <location>
        <begin position="743"/>
        <end position="767"/>
    </location>
</feature>
<name>A0A6J2XPK3_SITOR</name>
<dbReference type="GeneID" id="115879893"/>
<dbReference type="Gene3D" id="3.30.160.60">
    <property type="entry name" value="Classic Zinc Finger"/>
    <property type="match status" value="1"/>
</dbReference>
<dbReference type="PROSITE" id="PS00028">
    <property type="entry name" value="ZINC_FINGER_C2H2_1"/>
    <property type="match status" value="5"/>
</dbReference>
<keyword evidence="1" id="KW-0479">Metal-binding</keyword>
<feature type="compositionally biased region" description="Polar residues" evidence="6">
    <location>
        <begin position="641"/>
        <end position="650"/>
    </location>
</feature>
<dbReference type="Pfam" id="PF13912">
    <property type="entry name" value="zf-C2H2_6"/>
    <property type="match status" value="2"/>
</dbReference>
<dbReference type="KEGG" id="soy:115879893"/>
<feature type="compositionally biased region" description="Basic and acidic residues" evidence="6">
    <location>
        <begin position="655"/>
        <end position="682"/>
    </location>
</feature>
<gene>
    <name evidence="9" type="primary">LOC115879893</name>
</gene>
<organism evidence="8 9">
    <name type="scientific">Sitophilus oryzae</name>
    <name type="common">Rice weevil</name>
    <name type="synonym">Curculio oryzae</name>
    <dbReference type="NCBI Taxonomy" id="7048"/>
    <lineage>
        <taxon>Eukaryota</taxon>
        <taxon>Metazoa</taxon>
        <taxon>Ecdysozoa</taxon>
        <taxon>Arthropoda</taxon>
        <taxon>Hexapoda</taxon>
        <taxon>Insecta</taxon>
        <taxon>Pterygota</taxon>
        <taxon>Neoptera</taxon>
        <taxon>Endopterygota</taxon>
        <taxon>Coleoptera</taxon>
        <taxon>Polyphaga</taxon>
        <taxon>Cucujiformia</taxon>
        <taxon>Curculionidae</taxon>
        <taxon>Dryophthorinae</taxon>
        <taxon>Sitophilus</taxon>
    </lineage>
</organism>
<feature type="region of interest" description="Disordered" evidence="6">
    <location>
        <begin position="178"/>
        <end position="197"/>
    </location>
</feature>
<dbReference type="InterPro" id="IPR013087">
    <property type="entry name" value="Znf_C2H2_type"/>
</dbReference>
<keyword evidence="4" id="KW-0862">Zinc</keyword>
<dbReference type="SUPFAM" id="SSF57667">
    <property type="entry name" value="beta-beta-alpha zinc fingers"/>
    <property type="match status" value="2"/>
</dbReference>
<evidence type="ECO:0000256" key="1">
    <source>
        <dbReference type="ARBA" id="ARBA00022723"/>
    </source>
</evidence>
<feature type="compositionally biased region" description="Polar residues" evidence="6">
    <location>
        <begin position="946"/>
        <end position="968"/>
    </location>
</feature>
<evidence type="ECO:0000259" key="7">
    <source>
        <dbReference type="PROSITE" id="PS50157"/>
    </source>
</evidence>
<dbReference type="PROSITE" id="PS50157">
    <property type="entry name" value="ZINC_FINGER_C2H2_2"/>
    <property type="match status" value="3"/>
</dbReference>
<dbReference type="RefSeq" id="XP_030752795.1">
    <property type="nucleotide sequence ID" value="XM_030896935.1"/>
</dbReference>
<dbReference type="GO" id="GO:0008270">
    <property type="term" value="F:zinc ion binding"/>
    <property type="evidence" value="ECO:0007669"/>
    <property type="project" value="UniProtKB-KW"/>
</dbReference>
<proteinExistence type="predicted"/>
<keyword evidence="2" id="KW-0677">Repeat</keyword>
<keyword evidence="8" id="KW-1185">Reference proteome</keyword>
<feature type="domain" description="C2H2-type" evidence="7">
    <location>
        <begin position="82"/>
        <end position="110"/>
    </location>
</feature>
<feature type="compositionally biased region" description="Basic and acidic residues" evidence="6">
    <location>
        <begin position="973"/>
        <end position="997"/>
    </location>
</feature>
<evidence type="ECO:0000256" key="3">
    <source>
        <dbReference type="ARBA" id="ARBA00022771"/>
    </source>
</evidence>
<dbReference type="SMART" id="SM00355">
    <property type="entry name" value="ZnF_C2H2"/>
    <property type="match status" value="9"/>
</dbReference>
<reference evidence="9" key="1">
    <citation type="submission" date="2025-08" db="UniProtKB">
        <authorList>
            <consortium name="RefSeq"/>
        </authorList>
    </citation>
    <scope>IDENTIFICATION</scope>
    <source>
        <tissue evidence="9">Gonads</tissue>
    </source>
</reference>
<feature type="compositionally biased region" description="Polar residues" evidence="6">
    <location>
        <begin position="768"/>
        <end position="782"/>
    </location>
</feature>
<keyword evidence="3 5" id="KW-0863">Zinc-finger</keyword>
<feature type="domain" description="C2H2-type" evidence="7">
    <location>
        <begin position="588"/>
        <end position="615"/>
    </location>
</feature>
<feature type="region of interest" description="Disordered" evidence="6">
    <location>
        <begin position="641"/>
        <end position="1065"/>
    </location>
</feature>
<evidence type="ECO:0000256" key="5">
    <source>
        <dbReference type="PROSITE-ProRule" id="PRU00042"/>
    </source>
</evidence>
<sequence>MIRHFRQHTVYPNISLICDMCSVKFTDVWAYVNHCEFVHNRFQSFHFQCNFCPRVIFNDAGRFLEHVQSHCKISPKLENERFICEFCASCFSSRGEHRTHREEVHRVSKIMISHFECHCCGKKIAHRKMSRHLRQHKRENLQRKHNELAQKTDQSELIVDNNITSTSNLTDDLKTVRENETTDVEPIVSEPDQSGNTKPIINVGFGNIANAQDIQKSEDPKSKVTIFSDVIVSQGVKQEQLKSNDVKCGNAAVSQTRQGESFISTYSPEARPNKRARRRQRIKERIKKESQRAFDEARVAFNKDILLSPTDNVVPLFSNVRNKDETKSVIAVESGTNKDLCRDVVLHTEMNENQHNIMPSGDNIMPSVATIDLTTESMSENNPGESQKNVNVCIDLTSNSNITNIDLSTVLSNAVVPSGIQSFDPSHLNPYNDQFKGNLNSYGSNASMDTSYQQYYQNIYGNQNIQAWQSIVSAQLVNQQTFVPLTPIMAPQPVVPPFIASQLPSQCPVRETNYKCTGCKKEVPSLPLLEVHFLFCYKMELEVLKDPREDCPVCGIRFPSFSNLKNHISQGHYELLSEYNLIFRRSDYICDTCGLLFYSMQTLEEHHQSHITPEKTTTDFSYSELDKPDEIRNIDSNKTLKTQHSLGSKHQQSHRAPETRTTDFNDGKLDKPDETRNIDSKKTLKIQHSFVSKHQQSHRAPETRTTDFNDGKLNKLDETRNIDSKKSLKIQHSFVSKHQQSHRAPEKRTTDFNDGKLDKSDETRNIESNKTLKTQHSFQSKHQQSRRTEKRTSAFIGGNLVVTTPNIPDETPNIDSKKTLKTQRSFGSKHQQSHRSEKRTSALIGGNLDETPNIPDGTPNMDSKKTLKTQRSFGSKHQQSHRSEKRTSAFIGGNLDETPNIPDETPNMDSKKTLKTQHSFGSKHQQIHRAHEKRTTDFNDGKLNNPYETRSIDSYKTLKTQHSFVSKHQQSHRAPETRTTDFNDGKLDKPDETRNIESNKTLKTQHSFGSKHQQSHRASETRTTDFNDGKLDKSDETRNIESNKTLKTQHSFQSKHQQSRRTEKRTSAFIGGNLDETPNIPDETSNIDSNKTLKTQHSLMTYKKEIKFSILKRPSKQILGLYRCEQCKKMFNNYKELISHKISHGDAIREETYLCLSDPASIDLNVLPSTNMEFVRNENMSGRSTRKRKLSNSDFDVSQHYNRRSCDENQTRRVCQICDQDFNTQSSFDQHSCPGPF</sequence>
<dbReference type="InterPro" id="IPR036236">
    <property type="entry name" value="Znf_C2H2_sf"/>
</dbReference>
<accession>A0A6J2XPK3</accession>
<feature type="compositionally biased region" description="Polar residues" evidence="6">
    <location>
        <begin position="1042"/>
        <end position="1056"/>
    </location>
</feature>